<proteinExistence type="predicted"/>
<evidence type="ECO:0000313" key="2">
    <source>
        <dbReference type="EMBL" id="RCK81086.1"/>
    </source>
</evidence>
<reference evidence="2 3" key="1">
    <citation type="submission" date="2018-05" db="EMBL/GenBank/DDBJ databases">
        <title>A metagenomic window into the 2 km-deep terrestrial subsurface aquifer revealed taxonomically and functionally diverse microbial community comprising novel uncultured bacterial lineages.</title>
        <authorList>
            <person name="Kadnikov V.V."/>
            <person name="Mardanov A.V."/>
            <person name="Beletsky A.V."/>
            <person name="Banks D."/>
            <person name="Pimenov N.V."/>
            <person name="Frank Y.A."/>
            <person name="Karnachuk O.V."/>
            <person name="Ravin N.V."/>
        </authorList>
    </citation>
    <scope>NUCLEOTIDE SEQUENCE [LARGE SCALE GENOMIC DNA]</scope>
    <source>
        <strain evidence="2">BY5</strain>
    </source>
</reference>
<feature type="compositionally biased region" description="Basic and acidic residues" evidence="1">
    <location>
        <begin position="28"/>
        <end position="40"/>
    </location>
</feature>
<evidence type="ECO:0000256" key="1">
    <source>
        <dbReference type="SAM" id="MobiDB-lite"/>
    </source>
</evidence>
<dbReference type="EMBL" id="QOQW01000003">
    <property type="protein sequence ID" value="RCK81086.1"/>
    <property type="molecule type" value="Genomic_DNA"/>
</dbReference>
<feature type="compositionally biased region" description="Basic residues" evidence="1">
    <location>
        <begin position="12"/>
        <end position="27"/>
    </location>
</feature>
<organism evidence="2 3">
    <name type="scientific">Candidatus Ozemobacter sibiricus</name>
    <dbReference type="NCBI Taxonomy" id="2268124"/>
    <lineage>
        <taxon>Bacteria</taxon>
        <taxon>Candidatus Ozemobacteria</taxon>
        <taxon>Candidatus Ozemobacterales</taxon>
        <taxon>Candidatus Ozemobacteraceae</taxon>
        <taxon>Candidatus Ozemobacter</taxon>
    </lineage>
</organism>
<accession>A0A367ZSS4</accession>
<feature type="region of interest" description="Disordered" evidence="1">
    <location>
        <begin position="1"/>
        <end position="49"/>
    </location>
</feature>
<protein>
    <submittedName>
        <fullName evidence="2">Putative LuxR-family transcriptional regulator</fullName>
    </submittedName>
</protein>
<evidence type="ECO:0000313" key="3">
    <source>
        <dbReference type="Proteomes" id="UP000252355"/>
    </source>
</evidence>
<dbReference type="Proteomes" id="UP000252355">
    <property type="component" value="Unassembled WGS sequence"/>
</dbReference>
<feature type="compositionally biased region" description="Basic residues" evidence="1">
    <location>
        <begin position="129"/>
        <end position="148"/>
    </location>
</feature>
<sequence length="182" mass="20444">MAGRGRGLGAHRPWRPHPRSGRGRPRRLAREGKRLGGGDRGRRRRRRWGGWGRSGCVNARWRPAGVCRGPGFSERTVHRARRQGRLRGRSMAGCGGGRRRLAAARAGPRARLARTVTDRARLAGGVGHQRARRRLGRHRRRRRRRQFRRGGLVGQMPEGADDAAPQGPPLGFGRPAHRFILR</sequence>
<gene>
    <name evidence="2" type="ORF">OZSIB_2463</name>
</gene>
<feature type="region of interest" description="Disordered" evidence="1">
    <location>
        <begin position="125"/>
        <end position="175"/>
    </location>
</feature>
<comment type="caution">
    <text evidence="2">The sequence shown here is derived from an EMBL/GenBank/DDBJ whole genome shotgun (WGS) entry which is preliminary data.</text>
</comment>
<dbReference type="AlphaFoldDB" id="A0A367ZSS4"/>
<name>A0A367ZSS4_9BACT</name>